<keyword evidence="2" id="KW-1185">Reference proteome</keyword>
<dbReference type="AlphaFoldDB" id="S0GKH5"/>
<accession>S0GKH5</accession>
<evidence type="ECO:0000313" key="1">
    <source>
        <dbReference type="EMBL" id="EOS19031.1"/>
    </source>
</evidence>
<evidence type="ECO:0000313" key="2">
    <source>
        <dbReference type="Proteomes" id="UP000014140"/>
    </source>
</evidence>
<dbReference type="HOGENOM" id="CLU_2451889_0_0_10"/>
<reference evidence="1 2" key="1">
    <citation type="submission" date="2013-04" db="EMBL/GenBank/DDBJ databases">
        <title>The Genome Sequence of Parabacteroides goldsteinii dnLKV18.</title>
        <authorList>
            <consortium name="The Broad Institute Genomics Platform"/>
            <consortium name="The Broad Institute Genome Sequencing Center for Infectious Disease"/>
            <person name="Earl A."/>
            <person name="Xavier R."/>
            <person name="Kuhn K."/>
            <person name="Stappenbeck T."/>
            <person name="Walker B."/>
            <person name="Young S."/>
            <person name="Zeng Q."/>
            <person name="Gargeya S."/>
            <person name="Fitzgerald M."/>
            <person name="Haas B."/>
            <person name="Abouelleil A."/>
            <person name="Allen A.W."/>
            <person name="Alvarado L."/>
            <person name="Arachchi H.M."/>
            <person name="Berlin A.M."/>
            <person name="Chapman S.B."/>
            <person name="Gainer-Dewar J."/>
            <person name="Goldberg J."/>
            <person name="Griggs A."/>
            <person name="Gujja S."/>
            <person name="Hansen M."/>
            <person name="Howarth C."/>
            <person name="Imamovic A."/>
            <person name="Ireland A."/>
            <person name="Larimer J."/>
            <person name="McCowan C."/>
            <person name="Murphy C."/>
            <person name="Pearson M."/>
            <person name="Poon T.W."/>
            <person name="Priest M."/>
            <person name="Roberts A."/>
            <person name="Saif S."/>
            <person name="Shea T."/>
            <person name="Sisk P."/>
            <person name="Sykes S."/>
            <person name="Wortman J."/>
            <person name="Nusbaum C."/>
            <person name="Birren B."/>
        </authorList>
    </citation>
    <scope>NUCLEOTIDE SEQUENCE [LARGE SCALE GENOMIC DNA]</scope>
    <source>
        <strain evidence="2">dnLKV18</strain>
    </source>
</reference>
<dbReference type="RefSeq" id="WP_010803297.1">
    <property type="nucleotide sequence ID" value="NZ_KE159513.1"/>
</dbReference>
<proteinExistence type="predicted"/>
<comment type="caution">
    <text evidence="1">The sequence shown here is derived from an EMBL/GenBank/DDBJ whole genome shotgun (WGS) entry which is preliminary data.</text>
</comment>
<organism evidence="1 2">
    <name type="scientific">Parabacteroides goldsteinii dnLKV18</name>
    <dbReference type="NCBI Taxonomy" id="1235789"/>
    <lineage>
        <taxon>Bacteria</taxon>
        <taxon>Pseudomonadati</taxon>
        <taxon>Bacteroidota</taxon>
        <taxon>Bacteroidia</taxon>
        <taxon>Bacteroidales</taxon>
        <taxon>Tannerellaceae</taxon>
        <taxon>Parabacteroides</taxon>
    </lineage>
</organism>
<protein>
    <submittedName>
        <fullName evidence="1">Uncharacterized protein</fullName>
    </submittedName>
</protein>
<gene>
    <name evidence="1" type="ORF">C803_01194</name>
</gene>
<dbReference type="PATRIC" id="fig|1235789.3.peg.1207"/>
<dbReference type="EMBL" id="ASSQ01000005">
    <property type="protein sequence ID" value="EOS19031.1"/>
    <property type="molecule type" value="Genomic_DNA"/>
</dbReference>
<sequence length="89" mass="10351">MVPNYNIIVFEMDAKGDVSEQEMENLENIETDGTRKYIYRTFPKAAFASVTLGHLTTNEQMEVVRQYLDYCGYGMEKIMVKRIESKDLV</sequence>
<name>S0GKH5_9BACT</name>
<dbReference type="Proteomes" id="UP000014140">
    <property type="component" value="Unassembled WGS sequence"/>
</dbReference>